<dbReference type="AlphaFoldDB" id="A0AAW2EF62"/>
<gene>
    <name evidence="1" type="ORF">PUN28_019037</name>
</gene>
<dbReference type="Proteomes" id="UP001430953">
    <property type="component" value="Unassembled WGS sequence"/>
</dbReference>
<comment type="caution">
    <text evidence="1">The sequence shown here is derived from an EMBL/GenBank/DDBJ whole genome shotgun (WGS) entry which is preliminary data.</text>
</comment>
<organism evidence="1 2">
    <name type="scientific">Cardiocondyla obscurior</name>
    <dbReference type="NCBI Taxonomy" id="286306"/>
    <lineage>
        <taxon>Eukaryota</taxon>
        <taxon>Metazoa</taxon>
        <taxon>Ecdysozoa</taxon>
        <taxon>Arthropoda</taxon>
        <taxon>Hexapoda</taxon>
        <taxon>Insecta</taxon>
        <taxon>Pterygota</taxon>
        <taxon>Neoptera</taxon>
        <taxon>Endopterygota</taxon>
        <taxon>Hymenoptera</taxon>
        <taxon>Apocrita</taxon>
        <taxon>Aculeata</taxon>
        <taxon>Formicoidea</taxon>
        <taxon>Formicidae</taxon>
        <taxon>Myrmicinae</taxon>
        <taxon>Cardiocondyla</taxon>
    </lineage>
</organism>
<reference evidence="1 2" key="1">
    <citation type="submission" date="2023-03" db="EMBL/GenBank/DDBJ databases">
        <title>High recombination rates correlate with genetic variation in Cardiocondyla obscurior ants.</title>
        <authorList>
            <person name="Errbii M."/>
        </authorList>
    </citation>
    <scope>NUCLEOTIDE SEQUENCE [LARGE SCALE GENOMIC DNA]</scope>
    <source>
        <strain evidence="1">Alpha-2009</strain>
        <tissue evidence="1">Whole body</tissue>
    </source>
</reference>
<evidence type="ECO:0000313" key="2">
    <source>
        <dbReference type="Proteomes" id="UP001430953"/>
    </source>
</evidence>
<proteinExistence type="predicted"/>
<sequence>MSSDPIRTGGRGRARGWTRWGREGKKKKLFWRRQISSLGRGQSPRALANNACRIAEDDDDDAVGAGPRRRQFSRFSGCALRPTSKAQLSPPFRLPPRDIFIRDDTYSYYFFVLFLGRD</sequence>
<accession>A0AAW2EF62</accession>
<dbReference type="EMBL" id="JADYXP020000024">
    <property type="protein sequence ID" value="KAL0101620.1"/>
    <property type="molecule type" value="Genomic_DNA"/>
</dbReference>
<keyword evidence="2" id="KW-1185">Reference proteome</keyword>
<name>A0AAW2EF62_9HYME</name>
<protein>
    <submittedName>
        <fullName evidence="1">Uncharacterized protein</fullName>
    </submittedName>
</protein>
<evidence type="ECO:0000313" key="1">
    <source>
        <dbReference type="EMBL" id="KAL0101620.1"/>
    </source>
</evidence>